<sequence length="341" mass="35479">MKLRHITGLLTLLCCSSLLPAQETSPAHVGILYPLSTHGDKAAAYTNHFSLHALWGVSGGEKGLGLYGAAGTVKGDASGVQAAGVFNGVGGELKGVQLAGVMNRAHTMAGGAQFAGVLNVTGGRAPVQLAGTANVTDSVKGAQVAGVVNVAGHVQGVQIGGVVNKAGKVSGVQIAGLLNIADSSDYPIAIINIVRNGEKRVGISTDENLFTMVSFRSGGRKLYGLVAAGVSPLHPERRYAAEGGLGISLVERNAFRLDMETGHLFATDFEGHEYYRSGLRLLPALRLGSHVQIFGGPGVYYASANTREGAVRAGWELWERQRLAERQSIYLGGTVGLQLVL</sequence>
<dbReference type="RefSeq" id="WP_090973116.1">
    <property type="nucleotide sequence ID" value="NZ_FOLL01000006.1"/>
</dbReference>
<organism evidence="2 3">
    <name type="scientific">Parapedobacter composti</name>
    <dbReference type="NCBI Taxonomy" id="623281"/>
    <lineage>
        <taxon>Bacteria</taxon>
        <taxon>Pseudomonadati</taxon>
        <taxon>Bacteroidota</taxon>
        <taxon>Sphingobacteriia</taxon>
        <taxon>Sphingobacteriales</taxon>
        <taxon>Sphingobacteriaceae</taxon>
        <taxon>Parapedobacter</taxon>
    </lineage>
</organism>
<feature type="chain" id="PRO_5011698450" evidence="1">
    <location>
        <begin position="22"/>
        <end position="341"/>
    </location>
</feature>
<dbReference type="STRING" id="623281.SAMN05421747_10637"/>
<name>A0A1I1H7M0_9SPHI</name>
<reference evidence="2 3" key="1">
    <citation type="submission" date="2016-10" db="EMBL/GenBank/DDBJ databases">
        <authorList>
            <person name="de Groot N.N."/>
        </authorList>
    </citation>
    <scope>NUCLEOTIDE SEQUENCE [LARGE SCALE GENOMIC DNA]</scope>
    <source>
        <strain evidence="2 3">DSM 22900</strain>
    </source>
</reference>
<dbReference type="EMBL" id="FOLL01000006">
    <property type="protein sequence ID" value="SFC19705.1"/>
    <property type="molecule type" value="Genomic_DNA"/>
</dbReference>
<dbReference type="OrthoDB" id="5505971at2"/>
<dbReference type="AlphaFoldDB" id="A0A1I1H7M0"/>
<proteinExistence type="predicted"/>
<accession>A0A1I1H7M0</accession>
<keyword evidence="1" id="KW-0732">Signal</keyword>
<keyword evidence="3" id="KW-1185">Reference proteome</keyword>
<feature type="signal peptide" evidence="1">
    <location>
        <begin position="1"/>
        <end position="21"/>
    </location>
</feature>
<gene>
    <name evidence="2" type="ORF">SAMN05421747_10637</name>
</gene>
<protein>
    <submittedName>
        <fullName evidence="2">Uncharacterized protein</fullName>
    </submittedName>
</protein>
<evidence type="ECO:0000313" key="2">
    <source>
        <dbReference type="EMBL" id="SFC19705.1"/>
    </source>
</evidence>
<evidence type="ECO:0000256" key="1">
    <source>
        <dbReference type="SAM" id="SignalP"/>
    </source>
</evidence>
<evidence type="ECO:0000313" key="3">
    <source>
        <dbReference type="Proteomes" id="UP000199577"/>
    </source>
</evidence>
<dbReference type="Proteomes" id="UP000199577">
    <property type="component" value="Unassembled WGS sequence"/>
</dbReference>